<protein>
    <recommendedName>
        <fullName evidence="4">F-box domain-containing protein</fullName>
    </recommendedName>
</protein>
<reference evidence="2 3" key="1">
    <citation type="submission" date="2020-01" db="EMBL/GenBank/DDBJ databases">
        <authorList>
            <person name="Gupta K D."/>
        </authorList>
    </citation>
    <scope>NUCLEOTIDE SEQUENCE [LARGE SCALE GENOMIC DNA]</scope>
</reference>
<evidence type="ECO:0008006" key="4">
    <source>
        <dbReference type="Google" id="ProtNLM"/>
    </source>
</evidence>
<dbReference type="CDD" id="cd09917">
    <property type="entry name" value="F-box_SF"/>
    <property type="match status" value="1"/>
</dbReference>
<dbReference type="AlphaFoldDB" id="A0A8S0VZF9"/>
<comment type="caution">
    <text evidence="2">The sequence shown here is derived from an EMBL/GenBank/DDBJ whole genome shotgun (WGS) entry which is preliminary data.</text>
</comment>
<name>A0A8S0VZF9_CYCAE</name>
<dbReference type="Proteomes" id="UP000467700">
    <property type="component" value="Unassembled WGS sequence"/>
</dbReference>
<dbReference type="SUPFAM" id="SSF81383">
    <property type="entry name" value="F-box domain"/>
    <property type="match status" value="1"/>
</dbReference>
<dbReference type="EMBL" id="CACVBS010000068">
    <property type="protein sequence ID" value="CAA7268574.1"/>
    <property type="molecule type" value="Genomic_DNA"/>
</dbReference>
<feature type="region of interest" description="Disordered" evidence="1">
    <location>
        <begin position="322"/>
        <end position="351"/>
    </location>
</feature>
<evidence type="ECO:0000313" key="2">
    <source>
        <dbReference type="EMBL" id="CAA7268574.1"/>
    </source>
</evidence>
<feature type="compositionally biased region" description="Acidic residues" evidence="1">
    <location>
        <begin position="326"/>
        <end position="343"/>
    </location>
</feature>
<dbReference type="InterPro" id="IPR036047">
    <property type="entry name" value="F-box-like_dom_sf"/>
</dbReference>
<evidence type="ECO:0000313" key="3">
    <source>
        <dbReference type="Proteomes" id="UP000467700"/>
    </source>
</evidence>
<dbReference type="OrthoDB" id="2788229at2759"/>
<sequence length="532" mass="60397">MIPLEIVEHILSYLENADFNTLRACALTSRLFVHGSRKLLFRTFDLRDCARYRPSHGFDSSWLRSRYIHRFITLLRTSPHLIPYIRNIIIVTMLGDAAGWLEESTLPSILLDLLSQAQITVFTLGCDDPNAVNWQTLHGSLQRSIRVLLSRRTVVDLRLWNVDQIALDVVALFSGLRQLTATQQELPRADKTALEHLEIARCGAHLSALLQERPPATDWVPFTLSGLRSVTLRPLDINDEPGDTVYYEGYEVILWNLIGICAADSLEKLAVVQHNTASLLVFNQSHIQPDIVVEVLSLSRLENLTDFICTARIPTEYLKSILTTDPEGEEENEQEYSGGDEDSDHTPSTDPLKRLEAVTSALRPCTGLLETAPKSLRRIQINLDFYGFTWREMKEPLQLFSYCGVEEEQIPPDTECPWSLLDDVLEDLTGTLPNLEYIHLFVRVPDIEHFADEDTDEEMEPPPPDFHHAELGDDMEEVKRIFGHLQDRFAHSRQLSNSQFRIAMIDADLGSLGIGDAEISHYVSADLHAYFL</sequence>
<accession>A0A8S0VZF9</accession>
<gene>
    <name evidence="2" type="ORF">AAE3_LOCUS10662</name>
</gene>
<evidence type="ECO:0000256" key="1">
    <source>
        <dbReference type="SAM" id="MobiDB-lite"/>
    </source>
</evidence>
<proteinExistence type="predicted"/>
<keyword evidence="3" id="KW-1185">Reference proteome</keyword>
<organism evidence="2 3">
    <name type="scientific">Cyclocybe aegerita</name>
    <name type="common">Black poplar mushroom</name>
    <name type="synonym">Agrocybe aegerita</name>
    <dbReference type="NCBI Taxonomy" id="1973307"/>
    <lineage>
        <taxon>Eukaryota</taxon>
        <taxon>Fungi</taxon>
        <taxon>Dikarya</taxon>
        <taxon>Basidiomycota</taxon>
        <taxon>Agaricomycotina</taxon>
        <taxon>Agaricomycetes</taxon>
        <taxon>Agaricomycetidae</taxon>
        <taxon>Agaricales</taxon>
        <taxon>Agaricineae</taxon>
        <taxon>Bolbitiaceae</taxon>
        <taxon>Cyclocybe</taxon>
    </lineage>
</organism>